<accession>A0AAV6VHN0</accession>
<comment type="caution">
    <text evidence="2">The sequence shown here is derived from an EMBL/GenBank/DDBJ whole genome shotgun (WGS) entry which is preliminary data.</text>
</comment>
<evidence type="ECO:0000256" key="1">
    <source>
        <dbReference type="SAM" id="MobiDB-lite"/>
    </source>
</evidence>
<gene>
    <name evidence="2" type="ORF">JTE90_002200</name>
</gene>
<dbReference type="EMBL" id="JAFNEN010000084">
    <property type="protein sequence ID" value="KAG8195578.1"/>
    <property type="molecule type" value="Genomic_DNA"/>
</dbReference>
<feature type="region of interest" description="Disordered" evidence="1">
    <location>
        <begin position="1"/>
        <end position="42"/>
    </location>
</feature>
<keyword evidence="3" id="KW-1185">Reference proteome</keyword>
<proteinExistence type="predicted"/>
<organism evidence="2 3">
    <name type="scientific">Oedothorax gibbosus</name>
    <dbReference type="NCBI Taxonomy" id="931172"/>
    <lineage>
        <taxon>Eukaryota</taxon>
        <taxon>Metazoa</taxon>
        <taxon>Ecdysozoa</taxon>
        <taxon>Arthropoda</taxon>
        <taxon>Chelicerata</taxon>
        <taxon>Arachnida</taxon>
        <taxon>Araneae</taxon>
        <taxon>Araneomorphae</taxon>
        <taxon>Entelegynae</taxon>
        <taxon>Araneoidea</taxon>
        <taxon>Linyphiidae</taxon>
        <taxon>Erigoninae</taxon>
        <taxon>Oedothorax</taxon>
    </lineage>
</organism>
<evidence type="ECO:0000313" key="2">
    <source>
        <dbReference type="EMBL" id="KAG8195578.1"/>
    </source>
</evidence>
<evidence type="ECO:0000313" key="3">
    <source>
        <dbReference type="Proteomes" id="UP000827092"/>
    </source>
</evidence>
<dbReference type="Proteomes" id="UP000827092">
    <property type="component" value="Unassembled WGS sequence"/>
</dbReference>
<feature type="compositionally biased region" description="Basic and acidic residues" evidence="1">
    <location>
        <begin position="29"/>
        <end position="42"/>
    </location>
</feature>
<protein>
    <submittedName>
        <fullName evidence="2">Uncharacterized protein</fullName>
    </submittedName>
</protein>
<dbReference type="AlphaFoldDB" id="A0AAV6VHN0"/>
<name>A0AAV6VHN0_9ARAC</name>
<sequence>MHWPRSHGRQSAEKSVPKTCTVQGANGHPRTEVDRPFSARDQQDAEDFFPLRDLVNRIRLGTDKPRIHITELIKEYSKWECPGEEVHCGICDNLYAQTPK</sequence>
<reference evidence="2 3" key="1">
    <citation type="journal article" date="2022" name="Nat. Ecol. Evol.">
        <title>A masculinizing supergene underlies an exaggerated male reproductive morph in a spider.</title>
        <authorList>
            <person name="Hendrickx F."/>
            <person name="De Corte Z."/>
            <person name="Sonet G."/>
            <person name="Van Belleghem S.M."/>
            <person name="Kostlbacher S."/>
            <person name="Vangestel C."/>
        </authorList>
    </citation>
    <scope>NUCLEOTIDE SEQUENCE [LARGE SCALE GENOMIC DNA]</scope>
    <source>
        <strain evidence="2">W744_W776</strain>
    </source>
</reference>